<name>A0A1S9T771_BACMY</name>
<proteinExistence type="predicted"/>
<reference evidence="2 3" key="1">
    <citation type="submission" date="2017-01" db="EMBL/GenBank/DDBJ databases">
        <title>Bacillus cereus isolates.</title>
        <authorList>
            <person name="Beno S.M."/>
        </authorList>
    </citation>
    <scope>NUCLEOTIDE SEQUENCE [LARGE SCALE GENOMIC DNA]</scope>
    <source>
        <strain evidence="2 3">FSL W7-1108</strain>
    </source>
</reference>
<dbReference type="InterPro" id="IPR010982">
    <property type="entry name" value="Lambda_DNA-bd_dom_sf"/>
</dbReference>
<dbReference type="Proteomes" id="UP000190696">
    <property type="component" value="Unassembled WGS sequence"/>
</dbReference>
<dbReference type="GO" id="GO:0003677">
    <property type="term" value="F:DNA binding"/>
    <property type="evidence" value="ECO:0007669"/>
    <property type="project" value="InterPro"/>
</dbReference>
<dbReference type="EMBL" id="MUAI01000012">
    <property type="protein sequence ID" value="OOR05780.1"/>
    <property type="molecule type" value="Genomic_DNA"/>
</dbReference>
<dbReference type="CDD" id="cd00093">
    <property type="entry name" value="HTH_XRE"/>
    <property type="match status" value="1"/>
</dbReference>
<comment type="caution">
    <text evidence="2">The sequence shown here is derived from an EMBL/GenBank/DDBJ whole genome shotgun (WGS) entry which is preliminary data.</text>
</comment>
<evidence type="ECO:0000313" key="3">
    <source>
        <dbReference type="Proteomes" id="UP000190696"/>
    </source>
</evidence>
<dbReference type="SMART" id="SM00530">
    <property type="entry name" value="HTH_XRE"/>
    <property type="match status" value="1"/>
</dbReference>
<feature type="domain" description="HTH cro/C1-type" evidence="1">
    <location>
        <begin position="5"/>
        <end position="59"/>
    </location>
</feature>
<protein>
    <submittedName>
        <fullName evidence="2">Transcriptional regulator</fullName>
    </submittedName>
</protein>
<dbReference type="PROSITE" id="PS50943">
    <property type="entry name" value="HTH_CROC1"/>
    <property type="match status" value="1"/>
</dbReference>
<evidence type="ECO:0000259" key="1">
    <source>
        <dbReference type="PROSITE" id="PS50943"/>
    </source>
</evidence>
<evidence type="ECO:0000313" key="2">
    <source>
        <dbReference type="EMBL" id="OOR05780.1"/>
    </source>
</evidence>
<accession>A0A1S9T771</accession>
<gene>
    <name evidence="2" type="ORF">BW900_15740</name>
</gene>
<dbReference type="RefSeq" id="WP_078176335.1">
    <property type="nucleotide sequence ID" value="NZ_JBCMNA010000001.1"/>
</dbReference>
<dbReference type="SUPFAM" id="SSF47413">
    <property type="entry name" value="lambda repressor-like DNA-binding domains"/>
    <property type="match status" value="1"/>
</dbReference>
<sequence>MQDKLISFRMSKRVTQKDMAELLGVDKRTYINKEHGVTQFKANEMFLVAQYFGAEIEEIFLPTNFMKHEVLVAEG</sequence>
<organism evidence="2 3">
    <name type="scientific">Bacillus mycoides</name>
    <dbReference type="NCBI Taxonomy" id="1405"/>
    <lineage>
        <taxon>Bacteria</taxon>
        <taxon>Bacillati</taxon>
        <taxon>Bacillota</taxon>
        <taxon>Bacilli</taxon>
        <taxon>Bacillales</taxon>
        <taxon>Bacillaceae</taxon>
        <taxon>Bacillus</taxon>
        <taxon>Bacillus cereus group</taxon>
    </lineage>
</organism>
<dbReference type="Pfam" id="PF01381">
    <property type="entry name" value="HTH_3"/>
    <property type="match status" value="1"/>
</dbReference>
<dbReference type="AlphaFoldDB" id="A0A1S9T771"/>
<dbReference type="InterPro" id="IPR001387">
    <property type="entry name" value="Cro/C1-type_HTH"/>
</dbReference>
<dbReference type="Gene3D" id="1.10.260.40">
    <property type="entry name" value="lambda repressor-like DNA-binding domains"/>
    <property type="match status" value="1"/>
</dbReference>